<dbReference type="SUPFAM" id="SSF56645">
    <property type="entry name" value="Acyl-CoA dehydrogenase NM domain-like"/>
    <property type="match status" value="1"/>
</dbReference>
<dbReference type="InterPro" id="IPR037069">
    <property type="entry name" value="AcylCoA_DH/ox_N_sf"/>
</dbReference>
<reference evidence="7 8" key="1">
    <citation type="submission" date="2022-01" db="EMBL/GenBank/DDBJ databases">
        <authorList>
            <person name="Huang Y."/>
        </authorList>
    </citation>
    <scope>NUCLEOTIDE SEQUENCE [LARGE SCALE GENOMIC DNA]</scope>
    <source>
        <strain evidence="7 8">HY366</strain>
    </source>
</reference>
<comment type="similarity">
    <text evidence="2">Belongs to the acyl-CoA dehydrogenase family.</text>
</comment>
<dbReference type="InterPro" id="IPR046373">
    <property type="entry name" value="Acyl-CoA_Oxase/DH_mid-dom_sf"/>
</dbReference>
<comment type="cofactor">
    <cofactor evidence="1">
        <name>FAD</name>
        <dbReference type="ChEBI" id="CHEBI:57692"/>
    </cofactor>
</comment>
<dbReference type="PANTHER" id="PTHR43884:SF20">
    <property type="entry name" value="ACYL-COA DEHYDROGENASE FADE28"/>
    <property type="match status" value="1"/>
</dbReference>
<dbReference type="InterPro" id="IPR009075">
    <property type="entry name" value="AcylCo_DH/oxidase_C"/>
</dbReference>
<feature type="domain" description="Acyl-CoA dehydrogenase/oxidase C-terminal" evidence="6">
    <location>
        <begin position="235"/>
        <end position="368"/>
    </location>
</feature>
<dbReference type="Pfam" id="PF00441">
    <property type="entry name" value="Acyl-CoA_dh_1"/>
    <property type="match status" value="1"/>
</dbReference>
<evidence type="ECO:0000259" key="6">
    <source>
        <dbReference type="Pfam" id="PF00441"/>
    </source>
</evidence>
<evidence type="ECO:0000256" key="1">
    <source>
        <dbReference type="ARBA" id="ARBA00001974"/>
    </source>
</evidence>
<evidence type="ECO:0000313" key="8">
    <source>
        <dbReference type="Proteomes" id="UP001200110"/>
    </source>
</evidence>
<dbReference type="EMBL" id="JAKKOR010000007">
    <property type="protein sequence ID" value="MCF8588852.1"/>
    <property type="molecule type" value="Genomic_DNA"/>
</dbReference>
<comment type="caution">
    <text evidence="7">The sequence shown here is derived from an EMBL/GenBank/DDBJ whole genome shotgun (WGS) entry which is preliminary data.</text>
</comment>
<keyword evidence="5" id="KW-0560">Oxidoreductase</keyword>
<protein>
    <submittedName>
        <fullName evidence="7">Acyl-CoA/acyl-ACP dehydrogenase</fullName>
    </submittedName>
</protein>
<dbReference type="RefSeq" id="WP_236998082.1">
    <property type="nucleotide sequence ID" value="NZ_JAKKOR010000007.1"/>
</dbReference>
<dbReference type="InterPro" id="IPR036250">
    <property type="entry name" value="AcylCo_DH-like_C"/>
</dbReference>
<evidence type="ECO:0000256" key="2">
    <source>
        <dbReference type="ARBA" id="ARBA00009347"/>
    </source>
</evidence>
<accession>A0ABS9ITM9</accession>
<sequence>MTETVTTDPAPCMDFHLSEDEKGLVEAAVAMFSELSTDAAVVAGEEDETAYDERIWSHLVDGGLLEAVLPSSAGGTGLGMSGLVQVLRVQGMHLARVPLATTAVAALAIASLGGPSATLAQIVAGSARVAALLPEALTRVDGASASDGFTLTGAVDFGYLAPAASHVMVTFHTLDGERVAVVPVDRIGVSLDHWRGISGQLHAAVTFIDVQIAAEELVGVGSDAAGWVRRHLLVAAAALQGGVCHEAVRRTASYVSEREQFGRPLSTNQGVAMRAADASIDSEVIELTVLDAAFGLDAACTEPGESVDAHESALVAAWWAKQAGIRVVHATQHLHGGAGADLDNHIHRFFVWAREIDILWGAADSIRDELGALVTTEDEQ</sequence>
<keyword evidence="4" id="KW-0274">FAD</keyword>
<evidence type="ECO:0000313" key="7">
    <source>
        <dbReference type="EMBL" id="MCF8588852.1"/>
    </source>
</evidence>
<dbReference type="Gene3D" id="1.20.140.10">
    <property type="entry name" value="Butyryl-CoA Dehydrogenase, subunit A, domain 3"/>
    <property type="match status" value="1"/>
</dbReference>
<dbReference type="Gene3D" id="1.10.540.10">
    <property type="entry name" value="Acyl-CoA dehydrogenase/oxidase, N-terminal domain"/>
    <property type="match status" value="1"/>
</dbReference>
<dbReference type="PANTHER" id="PTHR43884">
    <property type="entry name" value="ACYL-COA DEHYDROGENASE"/>
    <property type="match status" value="1"/>
</dbReference>
<keyword evidence="3" id="KW-0285">Flavoprotein</keyword>
<keyword evidence="8" id="KW-1185">Reference proteome</keyword>
<dbReference type="InterPro" id="IPR009100">
    <property type="entry name" value="AcylCoA_DH/oxidase_NM_dom_sf"/>
</dbReference>
<evidence type="ECO:0000256" key="4">
    <source>
        <dbReference type="ARBA" id="ARBA00022827"/>
    </source>
</evidence>
<dbReference type="Proteomes" id="UP001200110">
    <property type="component" value="Unassembled WGS sequence"/>
</dbReference>
<gene>
    <name evidence="7" type="ORF">L5G33_10310</name>
</gene>
<dbReference type="Gene3D" id="2.40.110.10">
    <property type="entry name" value="Butyryl-CoA Dehydrogenase, subunit A, domain 2"/>
    <property type="match status" value="1"/>
</dbReference>
<dbReference type="SUPFAM" id="SSF47203">
    <property type="entry name" value="Acyl-CoA dehydrogenase C-terminal domain-like"/>
    <property type="match status" value="1"/>
</dbReference>
<name>A0ABS9ITM9_9ACTN</name>
<evidence type="ECO:0000256" key="5">
    <source>
        <dbReference type="ARBA" id="ARBA00023002"/>
    </source>
</evidence>
<proteinExistence type="inferred from homology"/>
<organism evidence="7 8">
    <name type="scientific">Gordonia liuliyuniae</name>
    <dbReference type="NCBI Taxonomy" id="2911517"/>
    <lineage>
        <taxon>Bacteria</taxon>
        <taxon>Bacillati</taxon>
        <taxon>Actinomycetota</taxon>
        <taxon>Actinomycetes</taxon>
        <taxon>Mycobacteriales</taxon>
        <taxon>Gordoniaceae</taxon>
        <taxon>Gordonia</taxon>
    </lineage>
</organism>
<evidence type="ECO:0000256" key="3">
    <source>
        <dbReference type="ARBA" id="ARBA00022630"/>
    </source>
</evidence>